<keyword evidence="1" id="KW-1133">Transmembrane helix</keyword>
<keyword evidence="3" id="KW-1185">Reference proteome</keyword>
<feature type="transmembrane region" description="Helical" evidence="1">
    <location>
        <begin position="180"/>
        <end position="201"/>
    </location>
</feature>
<name>C7DIQ9_MICA2</name>
<keyword evidence="1" id="KW-0812">Transmembrane</keyword>
<dbReference type="EMBL" id="GG697241">
    <property type="protein sequence ID" value="EET89833.1"/>
    <property type="molecule type" value="Genomic_DNA"/>
</dbReference>
<evidence type="ECO:0008006" key="4">
    <source>
        <dbReference type="Google" id="ProtNLM"/>
    </source>
</evidence>
<feature type="transmembrane region" description="Helical" evidence="1">
    <location>
        <begin position="120"/>
        <end position="141"/>
    </location>
</feature>
<gene>
    <name evidence="2" type="ORF">UNLARM2_0947</name>
</gene>
<feature type="transmembrane region" description="Helical" evidence="1">
    <location>
        <begin position="147"/>
        <end position="168"/>
    </location>
</feature>
<dbReference type="Proteomes" id="UP000332487">
    <property type="component" value="Unassembled WGS sequence"/>
</dbReference>
<protein>
    <recommendedName>
        <fullName evidence="4">Yip1 domain-containing protein</fullName>
    </recommendedName>
</protein>
<keyword evidence="1" id="KW-0472">Membrane</keyword>
<feature type="transmembrane region" description="Helical" evidence="1">
    <location>
        <begin position="30"/>
        <end position="54"/>
    </location>
</feature>
<organism evidence="2 3">
    <name type="scientific">Candidatus Micrarchaeum acidiphilum ARMAN-2</name>
    <dbReference type="NCBI Taxonomy" id="425595"/>
    <lineage>
        <taxon>Archaea</taxon>
        <taxon>Candidatus Micrarchaeota</taxon>
        <taxon>Candidatus Micrarchaeia</taxon>
        <taxon>Candidatus Micrarchaeales</taxon>
        <taxon>Candidatus Micrarchaeaceae</taxon>
        <taxon>Candidatus Micrarchaeum</taxon>
    </lineage>
</organism>
<reference evidence="2 3" key="2">
    <citation type="journal article" date="2010" name="Proc. Natl. Acad. Sci. U.S.A.">
        <title>Enigmatic, ultrasmall, uncultivated Archaea.</title>
        <authorList>
            <person name="Baker B.J."/>
            <person name="Comolli L.R."/>
            <person name="Dick G.J."/>
            <person name="Hauser L.J."/>
            <person name="Hyatt D."/>
            <person name="Dill B.D."/>
            <person name="Land M.L."/>
            <person name="Verberkmoes N.C."/>
            <person name="Hettich R.L."/>
            <person name="Banfield J.F."/>
        </authorList>
    </citation>
    <scope>NUCLEOTIDE SEQUENCE [LARGE SCALE GENOMIC DNA]</scope>
    <source>
        <strain evidence="2">ARMAN-2</strain>
    </source>
</reference>
<sequence length="203" mass="22361">MFKYSKKALSFMLSPSYQSSKYSLFESLKIYYLGILLPLALNIIIGIVAVHSGYSISASSYSIFSQFAEYLNINIGNAYLNYIANMLVIVFLLLPILSGLIGGSLLYFITGKVVHIYDEYDTVVGPSILASLPFSMFFWVVLLGSTLAGEALALIISIWALLVLIFGLAGQNDISAWKALASIIVEYVIWAGFVIMFFIMIGI</sequence>
<evidence type="ECO:0000313" key="2">
    <source>
        <dbReference type="EMBL" id="EET89833.1"/>
    </source>
</evidence>
<evidence type="ECO:0000256" key="1">
    <source>
        <dbReference type="SAM" id="Phobius"/>
    </source>
</evidence>
<evidence type="ECO:0000313" key="3">
    <source>
        <dbReference type="Proteomes" id="UP000332487"/>
    </source>
</evidence>
<feature type="transmembrane region" description="Helical" evidence="1">
    <location>
        <begin position="82"/>
        <end position="108"/>
    </location>
</feature>
<dbReference type="AlphaFoldDB" id="C7DIQ9"/>
<proteinExistence type="predicted"/>
<accession>C7DIQ9</accession>
<reference evidence="2 3" key="1">
    <citation type="journal article" date="2009" name="Genome Biol.">
        <title>Community-wide analysis of microbial genome sequence signatures.</title>
        <authorList>
            <person name="Dick G.J."/>
            <person name="Andersson A.F."/>
            <person name="Baker B.J."/>
            <person name="Simmons S.L."/>
            <person name="Thomas B.C."/>
            <person name="Yelton A.P."/>
            <person name="Banfield J.F."/>
        </authorList>
    </citation>
    <scope>NUCLEOTIDE SEQUENCE [LARGE SCALE GENOMIC DNA]</scope>
    <source>
        <strain evidence="2">ARMAN-2</strain>
    </source>
</reference>